<dbReference type="InterPro" id="IPR043782">
    <property type="entry name" value="DUF5724"/>
</dbReference>
<dbReference type="Pfam" id="PF18991">
    <property type="entry name" value="DUF5724"/>
    <property type="match status" value="1"/>
</dbReference>
<evidence type="ECO:0000313" key="5">
    <source>
        <dbReference type="EMBL" id="MED3561751.1"/>
    </source>
</evidence>
<feature type="domain" description="DUF4132" evidence="2">
    <location>
        <begin position="1266"/>
        <end position="1438"/>
    </location>
</feature>
<dbReference type="RefSeq" id="WP_327966662.1">
    <property type="nucleotide sequence ID" value="NZ_JARMQG010000042.1"/>
</dbReference>
<dbReference type="InterPro" id="IPR056639">
    <property type="entry name" value="DUF7737"/>
</dbReference>
<evidence type="ECO:0000259" key="3">
    <source>
        <dbReference type="Pfam" id="PF18991"/>
    </source>
</evidence>
<feature type="coiled-coil region" evidence="1">
    <location>
        <begin position="1281"/>
        <end position="1308"/>
    </location>
</feature>
<evidence type="ECO:0000259" key="2">
    <source>
        <dbReference type="Pfam" id="PF13569"/>
    </source>
</evidence>
<dbReference type="EMBL" id="JARMQG010000042">
    <property type="protein sequence ID" value="MED3561751.1"/>
    <property type="molecule type" value="Genomic_DNA"/>
</dbReference>
<keyword evidence="6" id="KW-1185">Reference proteome</keyword>
<comment type="caution">
    <text evidence="5">The sequence shown here is derived from an EMBL/GenBank/DDBJ whole genome shotgun (WGS) entry which is preliminary data.</text>
</comment>
<accession>A0ABU6N6B7</accession>
<sequence length="1638" mass="190452">MMKESSGNYLIDYEAKIVTLDEQDQKLARHILKYMQTDYYNQDRHIRRFTKTLNEQAETDQDKLNRLVDVTRNLLGEYHAAVMQYIINHATEYSYSAGYDRRPFRTKNITAHVNSIIEKCASLHDLAKHCVTIMDILTNRHLDLNNQVISDMIAYELDQQNDDVLSALKEVIYGDNNTALLTREMIKGMLLSHREEAYTIIGELLVAARLQEGLRQSIVETMDEGTLAATTHLLNVILENNLIRYSSVVRAIDVWTGLTLEAEQARVTKQIIQYIYECLTNPDLRKRWLQSEDMNKLYTSLWASAVIEEEDLKHQVNALMDNGETYQKIFAQYMLAQSQNDLLKYTIASKHLGETERELQVFLLINYTYECYFSWNWNHKTNQYVHKIQFERIPALEERSERLRQFTLLKAMLDTAPKKEITIKSRVFSGLEAAYSADSIVKKMLYLIAYDMDQGLITQIIEKKDMYNSDTRGFLLDCFTTDQSNPAQREYIFACLSDKSMTNREKAMKRILDLTLGPDEIDKVEAILKLKTGNLRQSAIKLLLKLEDEKLEESLNQLLTSKSELQRVGGLEMISELKEASPEKFKKVKDKWKVIKAPTEKEKLLIDKLSTKKEYSLKNGFGLYDPEKPCELPTDHIPKVETSNVFSTDFTRIQEILTGLSELIHEHREHEYEVDWYGYKETHLVGATLTRGRNVDMQDKREGIDDLPLAEVWKDYFKTTKITTPELIELNVMFSLDLVYRYRYKKIHNWEMDDYKKPNDWRKEFLDNVYPLEKVKAFYTFAPELLYYKQMNEIVSSYFQDLNEEDIFETANGMLHTMIEAIPEEKRKSERQMYQLIAFPWLDWAKANVYNDASNKNYFLLLYKLYTLNHFKSFCPELEELVRAYELLLIDENELTKELLGRENSRDHILELTNAKKGFTKVHPSIEKIKEKVIARILDIELKRGDLQTEVTPHATGIMYYEGMEYLITLLSGLDKESFVRGYFYSYGNMNVTKKEALSHLLQVCHPKAGENEDLLAELVKEKKIADKRLLEAAMYAPQWLDIVAAYLKWDGLKSAAWYFHAHTNESFSAEKETIIAHYSPITPEEFYDGAFDINWFKEAYEQLGEERFNILYDCAKYISAGANHRRAQLFADATLGKLTLEDMKTSVETKRNKDHLLCYSLIPIESANTNDVLERYEFIQKFLKESKQFGAQRRASEAKIVAIALDNLARNAGYKDVTRLRWDMEARKMEEVMHVLEPVEIDDMTVQLVIDVNGKGDIKVIKNHKELKSVPAKYKKHEYILELKEVNVGLKEQYSRAKAELERSMELETPFTLQELVNMMKNPVVAPLVKKLVFKAGNKLGFFTEEELQSPTGESYQLQSDDKVTIAHPVHLYESESWSDYQRYLFDQQIKQPFKQVFRELYRLNTDEQAAGTESRRYAGHQIQPKKAVALLKNRMWTVNYEEGLQKVYHKENIIAKIYAIADWFSPSDVESPTLETVEFFDRNTYKSIELNKIPEIIFSETMRDVDLVVSVAHVGGVDPEASLTTIEMRAAILQESLRLMKMNNVRIEGNFALIKGNLGEYGVHLGSAMAYKQASGNLNILPVHSQHRGKLFLPFLDEDPKTAEILSKVMMLAEDKKIKDPSVLEQLRHTKDAYIQ</sequence>
<dbReference type="Pfam" id="PF24879">
    <property type="entry name" value="DUF7737"/>
    <property type="match status" value="1"/>
</dbReference>
<reference evidence="5 6" key="1">
    <citation type="submission" date="2023-03" db="EMBL/GenBank/DDBJ databases">
        <title>Bacillus Genome Sequencing.</title>
        <authorList>
            <person name="Dunlap C."/>
        </authorList>
    </citation>
    <scope>NUCLEOTIDE SEQUENCE [LARGE SCALE GENOMIC DNA]</scope>
    <source>
        <strain evidence="5 6">B-14544</strain>
    </source>
</reference>
<dbReference type="Pfam" id="PF13569">
    <property type="entry name" value="DUF4132"/>
    <property type="match status" value="1"/>
</dbReference>
<feature type="domain" description="DUF5724" evidence="3">
    <location>
        <begin position="27"/>
        <end position="1225"/>
    </location>
</feature>
<evidence type="ECO:0000313" key="6">
    <source>
        <dbReference type="Proteomes" id="UP001330749"/>
    </source>
</evidence>
<dbReference type="Proteomes" id="UP001330749">
    <property type="component" value="Unassembled WGS sequence"/>
</dbReference>
<dbReference type="InterPro" id="IPR025406">
    <property type="entry name" value="DUF4132"/>
</dbReference>
<name>A0ABU6N6B7_9BACI</name>
<keyword evidence="1" id="KW-0175">Coiled coil</keyword>
<organism evidence="5 6">
    <name type="scientific">Bacillus xiapuensis</name>
    <dbReference type="NCBI Taxonomy" id="2014075"/>
    <lineage>
        <taxon>Bacteria</taxon>
        <taxon>Bacillati</taxon>
        <taxon>Bacillota</taxon>
        <taxon>Bacilli</taxon>
        <taxon>Bacillales</taxon>
        <taxon>Bacillaceae</taxon>
        <taxon>Bacillus</taxon>
    </lineage>
</organism>
<proteinExistence type="predicted"/>
<gene>
    <name evidence="5" type="ORF">P4447_04220</name>
</gene>
<feature type="domain" description="DUF7737" evidence="4">
    <location>
        <begin position="1528"/>
        <end position="1629"/>
    </location>
</feature>
<protein>
    <submittedName>
        <fullName evidence="5">DUF4132 domain-containing protein</fullName>
    </submittedName>
</protein>
<evidence type="ECO:0000256" key="1">
    <source>
        <dbReference type="SAM" id="Coils"/>
    </source>
</evidence>
<evidence type="ECO:0000259" key="4">
    <source>
        <dbReference type="Pfam" id="PF24879"/>
    </source>
</evidence>